<feature type="repeat" description="ANK" evidence="1">
    <location>
        <begin position="79"/>
        <end position="111"/>
    </location>
</feature>
<comment type="caution">
    <text evidence="2">The sequence shown here is derived from an EMBL/GenBank/DDBJ whole genome shotgun (WGS) entry which is preliminary data.</text>
</comment>
<accession>A0AA86NSP3</accession>
<organism evidence="2">
    <name type="scientific">Hexamita inflata</name>
    <dbReference type="NCBI Taxonomy" id="28002"/>
    <lineage>
        <taxon>Eukaryota</taxon>
        <taxon>Metamonada</taxon>
        <taxon>Diplomonadida</taxon>
        <taxon>Hexamitidae</taxon>
        <taxon>Hexamitinae</taxon>
        <taxon>Hexamita</taxon>
    </lineage>
</organism>
<dbReference type="PANTHER" id="PTHR24120">
    <property type="entry name" value="GH07239P"/>
    <property type="match status" value="1"/>
</dbReference>
<dbReference type="AlphaFoldDB" id="A0AA86NSP3"/>
<gene>
    <name evidence="3" type="ORF">HINF_LOCUS12</name>
    <name evidence="2" type="ORF">HINF_LOCUS12442</name>
    <name evidence="4" type="ORF">HINF_LOCUS75165</name>
</gene>
<sequence length="572" mass="66090">MSKPTISTQNQNNQENLQNWFIAAKSGDYSDLLRYQQYARRFDENSMSALMITCSYITPAHLTCTKFLLQFERGLQNQFGATALHVAAASGNLPAIQLLIQFEKNLKLSDTWLNCPQGSCACQIAGFHGYTDCFNFLVPHEPSSQITADFLQTRQLIKQDSLQRTPLMYACFMNLPIVNYSQFDSCQDVTGLTALMHLIIKNKYDQIKSLLKSHQKELKVQSKRSFEDLGKGFTALILACYLNRYQIAELLLPERNLQTDKGQLAVDFCKNAKCRELKFKLKEELQVKRKNVDVLFQDEIGDLDSEFDLEVEDDVLEEKENTTGSDMLRDIAKILKITNTLMIPQEIKIRKQNVMKKTKIIKPIAEQLQILKKERDSVNLNLSLKNKDVKELQDQNNEMTEFLKQNIGEFKVNMEVQVTRIDKQIETEVKETGEYNMMCPETNEIETQAVNDEGAGDHYFNVVTEAAQMVQSRYQVLQNLKSYIEEEKIDFVKQINSIHDQFCVCQENADMEVIQSVMESSSTNPFQKKTTHKKIMLGFDEYQEMMSVNYQIQQEIQAIRERNAEMKQILEK</sequence>
<name>A0AA86NSP3_9EUKA</name>
<dbReference type="PANTHER" id="PTHR24120:SF4">
    <property type="entry name" value="GH07239P"/>
    <property type="match status" value="1"/>
</dbReference>
<evidence type="ECO:0000313" key="3">
    <source>
        <dbReference type="EMBL" id="CAL5970072.1"/>
    </source>
</evidence>
<dbReference type="Proteomes" id="UP001642409">
    <property type="component" value="Unassembled WGS sequence"/>
</dbReference>
<reference evidence="3 5" key="2">
    <citation type="submission" date="2024-07" db="EMBL/GenBank/DDBJ databases">
        <authorList>
            <person name="Akdeniz Z."/>
        </authorList>
    </citation>
    <scope>NUCLEOTIDE SEQUENCE [LARGE SCALE GENOMIC DNA]</scope>
</reference>
<evidence type="ECO:0000313" key="5">
    <source>
        <dbReference type="Proteomes" id="UP001642409"/>
    </source>
</evidence>
<evidence type="ECO:0000256" key="1">
    <source>
        <dbReference type="PROSITE-ProRule" id="PRU00023"/>
    </source>
</evidence>
<dbReference type="InterPro" id="IPR036770">
    <property type="entry name" value="Ankyrin_rpt-contain_sf"/>
</dbReference>
<dbReference type="EMBL" id="CAXDID020000001">
    <property type="protein sequence ID" value="CAL5970072.1"/>
    <property type="molecule type" value="Genomic_DNA"/>
</dbReference>
<dbReference type="PROSITE" id="PS50088">
    <property type="entry name" value="ANK_REPEAT"/>
    <property type="match status" value="1"/>
</dbReference>
<dbReference type="EMBL" id="CATOUU010000322">
    <property type="protein sequence ID" value="CAI9924797.1"/>
    <property type="molecule type" value="Genomic_DNA"/>
</dbReference>
<protein>
    <submittedName>
        <fullName evidence="2">Ankyrin repeat-containing protein</fullName>
    </submittedName>
    <submittedName>
        <fullName evidence="3">Ankyrin_repeat-containing protein</fullName>
    </submittedName>
</protein>
<evidence type="ECO:0000313" key="2">
    <source>
        <dbReference type="EMBL" id="CAI9924797.1"/>
    </source>
</evidence>
<keyword evidence="1" id="KW-0040">ANK repeat</keyword>
<dbReference type="SMART" id="SM00248">
    <property type="entry name" value="ANK"/>
    <property type="match status" value="4"/>
</dbReference>
<dbReference type="InterPro" id="IPR002110">
    <property type="entry name" value="Ankyrin_rpt"/>
</dbReference>
<proteinExistence type="predicted"/>
<keyword evidence="5" id="KW-1185">Reference proteome</keyword>
<evidence type="ECO:0000313" key="4">
    <source>
        <dbReference type="EMBL" id="CAL6108853.1"/>
    </source>
</evidence>
<dbReference type="SUPFAM" id="SSF48403">
    <property type="entry name" value="Ankyrin repeat"/>
    <property type="match status" value="1"/>
</dbReference>
<dbReference type="PROSITE" id="PS50297">
    <property type="entry name" value="ANK_REP_REGION"/>
    <property type="match status" value="1"/>
</dbReference>
<dbReference type="Pfam" id="PF12796">
    <property type="entry name" value="Ank_2"/>
    <property type="match status" value="2"/>
</dbReference>
<dbReference type="Gene3D" id="1.25.40.20">
    <property type="entry name" value="Ankyrin repeat-containing domain"/>
    <property type="match status" value="2"/>
</dbReference>
<dbReference type="EMBL" id="CAXDID020000658">
    <property type="protein sequence ID" value="CAL6108853.1"/>
    <property type="molecule type" value="Genomic_DNA"/>
</dbReference>
<reference evidence="2" key="1">
    <citation type="submission" date="2023-06" db="EMBL/GenBank/DDBJ databases">
        <authorList>
            <person name="Kurt Z."/>
        </authorList>
    </citation>
    <scope>NUCLEOTIDE SEQUENCE</scope>
</reference>